<feature type="domain" description="Choice-of-anchor A" evidence="3">
    <location>
        <begin position="77"/>
        <end position="343"/>
    </location>
</feature>
<evidence type="ECO:0000313" key="4">
    <source>
        <dbReference type="EMBL" id="MFC1418235.1"/>
    </source>
</evidence>
<keyword evidence="2" id="KW-0812">Transmembrane</keyword>
<comment type="caution">
    <text evidence="4">The sequence shown here is derived from an EMBL/GenBank/DDBJ whole genome shotgun (WGS) entry which is preliminary data.</text>
</comment>
<dbReference type="NCBIfam" id="TIGR04215">
    <property type="entry name" value="choice_anch_A"/>
    <property type="match status" value="1"/>
</dbReference>
<accession>A0ABV6VWZ0</accession>
<dbReference type="InterPro" id="IPR026588">
    <property type="entry name" value="Choice_anch_A"/>
</dbReference>
<feature type="compositionally biased region" description="Low complexity" evidence="1">
    <location>
        <begin position="360"/>
        <end position="382"/>
    </location>
</feature>
<evidence type="ECO:0000256" key="1">
    <source>
        <dbReference type="SAM" id="MobiDB-lite"/>
    </source>
</evidence>
<sequence>MDVSPARRTAGPRRGDGRVGRLLLVAGLTVIPIAVALGSVSAAPLAPPLGACSGPDCPSPYPPVNNGDFAGRDATINVFVGGDYLVRQRAAEAEGKIVTLGDLTIDKDGGGVFNMAVAGVGSRVVPPNGSDFVTVGGDISVRAGNQLLVGGSDSQGVATGDVRYGGTTAGTVDIVAPGQQIHDAGAADPYLAVRTQIEDVSACAGTAAVTGTVALTSSEATFTGDGTSMRQIFNVTGNLASPSGGAIGLTFTGIPAGATVVVNMLSADAVINTYTGSSLDPISAIARRLMWNFPTSTSATITGGTQFQGSVMVGNPASTTTISTAGLDGRVYLAGNLIQQGSGGYEIHNYPFDGDLPDCTTPTPTPTATTTTATPTPTDTFTLNPNSTPPTDTPTDTPTATTTATTTPTATSTSGPTSSGQTGAETPNPSGTATTTAAPGPLLADTGGDVLSVAGFGLVFLGAGWTAIRLQRSGGRRRH</sequence>
<feature type="compositionally biased region" description="Low complexity" evidence="1">
    <location>
        <begin position="431"/>
        <end position="440"/>
    </location>
</feature>
<feature type="region of interest" description="Disordered" evidence="1">
    <location>
        <begin position="356"/>
        <end position="440"/>
    </location>
</feature>
<keyword evidence="2" id="KW-0472">Membrane</keyword>
<dbReference type="Proteomes" id="UP001592531">
    <property type="component" value="Unassembled WGS sequence"/>
</dbReference>
<reference evidence="4 5" key="1">
    <citation type="submission" date="2024-09" db="EMBL/GenBank/DDBJ databases">
        <authorList>
            <person name="Lee S.D."/>
        </authorList>
    </citation>
    <scope>NUCLEOTIDE SEQUENCE [LARGE SCALE GENOMIC DNA]</scope>
    <source>
        <strain evidence="4 5">N8-3</strain>
    </source>
</reference>
<feature type="transmembrane region" description="Helical" evidence="2">
    <location>
        <begin position="450"/>
        <end position="468"/>
    </location>
</feature>
<organism evidence="4 5">
    <name type="scientific">Streptacidiphilus cavernicola</name>
    <dbReference type="NCBI Taxonomy" id="3342716"/>
    <lineage>
        <taxon>Bacteria</taxon>
        <taxon>Bacillati</taxon>
        <taxon>Actinomycetota</taxon>
        <taxon>Actinomycetes</taxon>
        <taxon>Kitasatosporales</taxon>
        <taxon>Streptomycetaceae</taxon>
        <taxon>Streptacidiphilus</taxon>
    </lineage>
</organism>
<dbReference type="EMBL" id="JBHFAB010000011">
    <property type="protein sequence ID" value="MFC1418235.1"/>
    <property type="molecule type" value="Genomic_DNA"/>
</dbReference>
<feature type="compositionally biased region" description="Low complexity" evidence="1">
    <location>
        <begin position="393"/>
        <end position="420"/>
    </location>
</feature>
<evidence type="ECO:0000256" key="2">
    <source>
        <dbReference type="SAM" id="Phobius"/>
    </source>
</evidence>
<name>A0ABV6VWZ0_9ACTN</name>
<evidence type="ECO:0000259" key="3">
    <source>
        <dbReference type="Pfam" id="PF20597"/>
    </source>
</evidence>
<keyword evidence="5" id="KW-1185">Reference proteome</keyword>
<dbReference type="RefSeq" id="WP_380537030.1">
    <property type="nucleotide sequence ID" value="NZ_JBHFAB010000011.1"/>
</dbReference>
<keyword evidence="2" id="KW-1133">Transmembrane helix</keyword>
<feature type="compositionally biased region" description="Polar residues" evidence="1">
    <location>
        <begin position="421"/>
        <end position="430"/>
    </location>
</feature>
<evidence type="ECO:0000313" key="5">
    <source>
        <dbReference type="Proteomes" id="UP001592531"/>
    </source>
</evidence>
<proteinExistence type="predicted"/>
<dbReference type="Pfam" id="PF20597">
    <property type="entry name" value="pAdhesive_15"/>
    <property type="match status" value="1"/>
</dbReference>
<gene>
    <name evidence="4" type="ORF">ACEZDE_16555</name>
</gene>
<protein>
    <submittedName>
        <fullName evidence="4">Choice-of-anchor A family protein</fullName>
    </submittedName>
</protein>